<gene>
    <name evidence="1" type="ORF">GCM10007207_17800</name>
</gene>
<evidence type="ECO:0000313" key="2">
    <source>
        <dbReference type="Proteomes" id="UP000637769"/>
    </source>
</evidence>
<reference evidence="2" key="1">
    <citation type="journal article" date="2019" name="Int. J. Syst. Evol. Microbiol.">
        <title>The Global Catalogue of Microorganisms (GCM) 10K type strain sequencing project: providing services to taxonomists for standard genome sequencing and annotation.</title>
        <authorList>
            <consortium name="The Broad Institute Genomics Platform"/>
            <consortium name="The Broad Institute Genome Sequencing Center for Infectious Disease"/>
            <person name="Wu L."/>
            <person name="Ma J."/>
        </authorList>
    </citation>
    <scope>NUCLEOTIDE SEQUENCE [LARGE SCALE GENOMIC DNA]</scope>
    <source>
        <strain evidence="2">CCM 7132</strain>
    </source>
</reference>
<evidence type="ECO:0000313" key="1">
    <source>
        <dbReference type="EMBL" id="GGC32747.1"/>
    </source>
</evidence>
<proteinExistence type="predicted"/>
<keyword evidence="2" id="KW-1185">Reference proteome</keyword>
<sequence>MSLRGPTAAFGMIVQALAPEITCEKTNLPSGLFVTLRPVGDHAAYPQIFPLSKADQQACHGSNTPAGRHVTVKNIPLLILHRAASVMFSQVARNSFYHIKEKE</sequence>
<comment type="caution">
    <text evidence="1">The sequence shown here is derived from an EMBL/GenBank/DDBJ whole genome shotgun (WGS) entry which is preliminary data.</text>
</comment>
<dbReference type="Proteomes" id="UP000637769">
    <property type="component" value="Unassembled WGS sequence"/>
</dbReference>
<accession>A0ABQ1M1G5</accession>
<name>A0ABQ1M1G5_9PROT</name>
<dbReference type="EMBL" id="BMCH01000004">
    <property type="protein sequence ID" value="GGC32747.1"/>
    <property type="molecule type" value="Genomic_DNA"/>
</dbReference>
<organism evidence="1 2">
    <name type="scientific">Asaia siamensis</name>
    <dbReference type="NCBI Taxonomy" id="110479"/>
    <lineage>
        <taxon>Bacteria</taxon>
        <taxon>Pseudomonadati</taxon>
        <taxon>Pseudomonadota</taxon>
        <taxon>Alphaproteobacteria</taxon>
        <taxon>Acetobacterales</taxon>
        <taxon>Acetobacteraceae</taxon>
        <taxon>Asaia</taxon>
    </lineage>
</organism>
<protein>
    <submittedName>
        <fullName evidence="1">Uncharacterized protein</fullName>
    </submittedName>
</protein>